<evidence type="ECO:0000256" key="2">
    <source>
        <dbReference type="ARBA" id="ARBA00022475"/>
    </source>
</evidence>
<evidence type="ECO:0000256" key="5">
    <source>
        <dbReference type="ARBA" id="ARBA00023136"/>
    </source>
</evidence>
<dbReference type="GO" id="GO:0005886">
    <property type="term" value="C:plasma membrane"/>
    <property type="evidence" value="ECO:0007669"/>
    <property type="project" value="UniProtKB-SubCell"/>
</dbReference>
<dbReference type="InterPro" id="IPR004477">
    <property type="entry name" value="ComEC_N"/>
</dbReference>
<dbReference type="Pfam" id="PF00753">
    <property type="entry name" value="Lactamase_B"/>
    <property type="match status" value="1"/>
</dbReference>
<dbReference type="GO" id="GO:0030420">
    <property type="term" value="P:establishment of competence for transformation"/>
    <property type="evidence" value="ECO:0007669"/>
    <property type="project" value="InterPro"/>
</dbReference>
<dbReference type="EMBL" id="DVHC01000022">
    <property type="protein sequence ID" value="HIR58790.1"/>
    <property type="molecule type" value="Genomic_DNA"/>
</dbReference>
<keyword evidence="4 6" id="KW-1133">Transmembrane helix</keyword>
<feature type="transmembrane region" description="Helical" evidence="6">
    <location>
        <begin position="212"/>
        <end position="228"/>
    </location>
</feature>
<dbReference type="Pfam" id="PF13567">
    <property type="entry name" value="DUF4131"/>
    <property type="match status" value="1"/>
</dbReference>
<dbReference type="SMART" id="SM00849">
    <property type="entry name" value="Lactamase_B"/>
    <property type="match status" value="1"/>
</dbReference>
<evidence type="ECO:0000256" key="1">
    <source>
        <dbReference type="ARBA" id="ARBA00004651"/>
    </source>
</evidence>
<feature type="transmembrane region" description="Helical" evidence="6">
    <location>
        <begin position="394"/>
        <end position="410"/>
    </location>
</feature>
<feature type="transmembrane region" description="Helical" evidence="6">
    <location>
        <begin position="304"/>
        <end position="326"/>
    </location>
</feature>
<reference evidence="8" key="1">
    <citation type="submission" date="2020-10" db="EMBL/GenBank/DDBJ databases">
        <authorList>
            <person name="Gilroy R."/>
        </authorList>
    </citation>
    <scope>NUCLEOTIDE SEQUENCE</scope>
    <source>
        <strain evidence="8">CHK184-20233</strain>
    </source>
</reference>
<dbReference type="AlphaFoldDB" id="A0A9D1DTN7"/>
<dbReference type="NCBIfam" id="TIGR00360">
    <property type="entry name" value="ComEC_N-term"/>
    <property type="match status" value="1"/>
</dbReference>
<name>A0A9D1DTN7_9FIRM</name>
<dbReference type="InterPro" id="IPR036866">
    <property type="entry name" value="RibonucZ/Hydroxyglut_hydro"/>
</dbReference>
<feature type="transmembrane region" description="Helical" evidence="6">
    <location>
        <begin position="338"/>
        <end position="360"/>
    </location>
</feature>
<dbReference type="InterPro" id="IPR052159">
    <property type="entry name" value="Competence_DNA_uptake"/>
</dbReference>
<gene>
    <name evidence="8" type="ORF">IAB38_01950</name>
</gene>
<evidence type="ECO:0000256" key="6">
    <source>
        <dbReference type="SAM" id="Phobius"/>
    </source>
</evidence>
<dbReference type="Gene3D" id="3.60.15.10">
    <property type="entry name" value="Ribonuclease Z/Hydroxyacylglutathione hydrolase-like"/>
    <property type="match status" value="1"/>
</dbReference>
<feature type="transmembrane region" description="Helical" evidence="6">
    <location>
        <begin position="12"/>
        <end position="31"/>
    </location>
</feature>
<dbReference type="PANTHER" id="PTHR30619">
    <property type="entry name" value="DNA INTERNALIZATION/COMPETENCE PROTEIN COMEC/REC2"/>
    <property type="match status" value="1"/>
</dbReference>
<reference evidence="8" key="2">
    <citation type="journal article" date="2021" name="PeerJ">
        <title>Extensive microbial diversity within the chicken gut microbiome revealed by metagenomics and culture.</title>
        <authorList>
            <person name="Gilroy R."/>
            <person name="Ravi A."/>
            <person name="Getino M."/>
            <person name="Pursley I."/>
            <person name="Horton D.L."/>
            <person name="Alikhan N.F."/>
            <person name="Baker D."/>
            <person name="Gharbi K."/>
            <person name="Hall N."/>
            <person name="Watson M."/>
            <person name="Adriaenssens E.M."/>
            <person name="Foster-Nyarko E."/>
            <person name="Jarju S."/>
            <person name="Secka A."/>
            <person name="Antonio M."/>
            <person name="Oren A."/>
            <person name="Chaudhuri R.R."/>
            <person name="La Ragione R."/>
            <person name="Hildebrand F."/>
            <person name="Pallen M.J."/>
        </authorList>
    </citation>
    <scope>NUCLEOTIDE SEQUENCE</scope>
    <source>
        <strain evidence="8">CHK184-20233</strain>
    </source>
</reference>
<feature type="transmembrane region" description="Helical" evidence="6">
    <location>
        <begin position="185"/>
        <end position="205"/>
    </location>
</feature>
<organism evidence="8 9">
    <name type="scientific">Candidatus Onthousia excrementipullorum</name>
    <dbReference type="NCBI Taxonomy" id="2840884"/>
    <lineage>
        <taxon>Bacteria</taxon>
        <taxon>Bacillati</taxon>
        <taxon>Bacillota</taxon>
        <taxon>Bacilli</taxon>
        <taxon>Candidatus Onthousia</taxon>
    </lineage>
</organism>
<evidence type="ECO:0000313" key="9">
    <source>
        <dbReference type="Proteomes" id="UP000824232"/>
    </source>
</evidence>
<keyword evidence="2" id="KW-1003">Cell membrane</keyword>
<dbReference type="InterPro" id="IPR035681">
    <property type="entry name" value="ComA-like_MBL"/>
</dbReference>
<accession>A0A9D1DTN7</accession>
<evidence type="ECO:0000256" key="3">
    <source>
        <dbReference type="ARBA" id="ARBA00022692"/>
    </source>
</evidence>
<keyword evidence="5 6" id="KW-0472">Membrane</keyword>
<feature type="transmembrane region" description="Helical" evidence="6">
    <location>
        <begin position="417"/>
        <end position="435"/>
    </location>
</feature>
<dbReference type="PANTHER" id="PTHR30619:SF7">
    <property type="entry name" value="BETA-LACTAMASE DOMAIN PROTEIN"/>
    <property type="match status" value="1"/>
</dbReference>
<dbReference type="SUPFAM" id="SSF56281">
    <property type="entry name" value="Metallo-hydrolase/oxidoreductase"/>
    <property type="match status" value="1"/>
</dbReference>
<comment type="caution">
    <text evidence="8">The sequence shown here is derived from an EMBL/GenBank/DDBJ whole genome shotgun (WGS) entry which is preliminary data.</text>
</comment>
<dbReference type="InterPro" id="IPR025405">
    <property type="entry name" value="DUF4131"/>
</dbReference>
<proteinExistence type="predicted"/>
<comment type="subcellular location">
    <subcellularLocation>
        <location evidence="1">Cell membrane</location>
        <topology evidence="1">Multi-pass membrane protein</topology>
    </subcellularLocation>
</comment>
<dbReference type="Pfam" id="PF03772">
    <property type="entry name" value="Competence"/>
    <property type="match status" value="1"/>
</dbReference>
<keyword evidence="3 6" id="KW-0812">Transmembrane</keyword>
<dbReference type="InterPro" id="IPR001279">
    <property type="entry name" value="Metallo-B-lactamas"/>
</dbReference>
<feature type="transmembrane region" description="Helical" evidence="6">
    <location>
        <begin position="234"/>
        <end position="251"/>
    </location>
</feature>
<protein>
    <submittedName>
        <fullName evidence="8">DNA internalization-related competence protein ComEC/Rec2</fullName>
    </submittedName>
</protein>
<dbReference type="Proteomes" id="UP000824232">
    <property type="component" value="Unassembled WGS sequence"/>
</dbReference>
<evidence type="ECO:0000259" key="7">
    <source>
        <dbReference type="SMART" id="SM00849"/>
    </source>
</evidence>
<dbReference type="InterPro" id="IPR004797">
    <property type="entry name" value="Competence_ComEC/Rec2"/>
</dbReference>
<evidence type="ECO:0000313" key="8">
    <source>
        <dbReference type="EMBL" id="HIR58790.1"/>
    </source>
</evidence>
<feature type="transmembrane region" description="Helical" evidence="6">
    <location>
        <begin position="258"/>
        <end position="275"/>
    </location>
</feature>
<feature type="domain" description="Metallo-beta-lactamase" evidence="7">
    <location>
        <begin position="447"/>
        <end position="646"/>
    </location>
</feature>
<dbReference type="NCBIfam" id="TIGR00361">
    <property type="entry name" value="ComEC_Rec2"/>
    <property type="match status" value="1"/>
</dbReference>
<evidence type="ECO:0000256" key="4">
    <source>
        <dbReference type="ARBA" id="ARBA00022989"/>
    </source>
</evidence>
<dbReference type="CDD" id="cd07731">
    <property type="entry name" value="ComA-like_MBL-fold"/>
    <property type="match status" value="1"/>
</dbReference>
<sequence length="690" mass="79848">MMILRKVLLFKSIYITLFIISLIYLVIYINIDFTSKFEGSETKVEGVIESIEYQGNKMTLTLKTKEKLIATYYFDTEEELHKTKKELSLGDTLTLKGELNDPISSKNFNGFSYPTYLKYQKIFYIMKVSDYYIKHKNSNILYSIRNAVRSSISNDKVGSYIKVFFLGDDTSFDTTLEEDFRNLGISHLFALSGTQISFLISIITLRKKTINLNNLLFVFCILICYYLIIEDCAAIDRALIFSLVFSLNNTFNLNIRPLFLILLSLSILFFINPYYIFDVGFQYSTVISCTLILYMNNKKSKGKIIDLLEVSWVSFLVSLPISLYHFSYTNPLSIVYNLFYVPFINVIIFPLSIICFFIPYLSFILEFFINIFEGSVTFLSHFNIGYITLARFNIVYYLLYYILIFSYLFVKAKKKIFLLLILLLVIIHYSYPKIFPKDALYMIDVGQGDSFLITSNNKSMLIDTGGVMNYYQEEWMQYEKTSSGVYLVNFLKTLGITKLDYLVLTHGDYDHAGEALTIMDEIEVKNVFFNGNELNTLEKKIWKSSSNHYKLTEGDSFILGNFNFLVISNTYPDENDSSLVLYSTVYDKRLLFMGDASIKSEKYILDNYDISDIAILKVGHHGSRTSSSEEFIDKVNPTYALVSAGVDNKFNHPNEEVIERLEDNGSIIFNTQVDGMVMFDFTNNKIRTYE</sequence>